<dbReference type="Proteomes" id="UP001237642">
    <property type="component" value="Unassembled WGS sequence"/>
</dbReference>
<dbReference type="EMBL" id="JAUIZM010000004">
    <property type="protein sequence ID" value="KAK1387586.1"/>
    <property type="molecule type" value="Genomic_DNA"/>
</dbReference>
<sequence length="113" mass="11925">MQPMQGPSSSSQIAEYVLQESYINKFESVVAYSTMEVGGVLGRTDQSTTPILPLGFVILNQDPGCLLTVGVQALASTNPDDDLNLDAAITIHSKLDKIIRQVKLALGGACTSG</sequence>
<dbReference type="PANTHER" id="PTHR45654">
    <property type="entry name" value="HOMEOBOX-LEUCINE ZIPPER PROTEIN MERISTEM L1"/>
    <property type="match status" value="1"/>
</dbReference>
<dbReference type="AlphaFoldDB" id="A0AAD8MW72"/>
<feature type="domain" description="HD-Zip IV C-terminal" evidence="1">
    <location>
        <begin position="8"/>
        <end position="106"/>
    </location>
</feature>
<comment type="caution">
    <text evidence="2">The sequence shown here is derived from an EMBL/GenBank/DDBJ whole genome shotgun (WGS) entry which is preliminary data.</text>
</comment>
<dbReference type="InterPro" id="IPR042160">
    <property type="entry name" value="HD-Zip_IV"/>
</dbReference>
<proteinExistence type="predicted"/>
<accession>A0AAD8MW72</accession>
<keyword evidence="3" id="KW-1185">Reference proteome</keyword>
<evidence type="ECO:0000313" key="3">
    <source>
        <dbReference type="Proteomes" id="UP001237642"/>
    </source>
</evidence>
<name>A0AAD8MW72_9APIA</name>
<dbReference type="InterPro" id="IPR057993">
    <property type="entry name" value="HD-Zip_IV_C"/>
</dbReference>
<protein>
    <recommendedName>
        <fullName evidence="1">HD-Zip IV C-terminal domain-containing protein</fullName>
    </recommendedName>
</protein>
<evidence type="ECO:0000313" key="2">
    <source>
        <dbReference type="EMBL" id="KAK1387586.1"/>
    </source>
</evidence>
<reference evidence="2" key="1">
    <citation type="submission" date="2023-02" db="EMBL/GenBank/DDBJ databases">
        <title>Genome of toxic invasive species Heracleum sosnowskyi carries increased number of genes despite the absence of recent whole-genome duplications.</title>
        <authorList>
            <person name="Schelkunov M."/>
            <person name="Shtratnikova V."/>
            <person name="Makarenko M."/>
            <person name="Klepikova A."/>
            <person name="Omelchenko D."/>
            <person name="Novikova G."/>
            <person name="Obukhova E."/>
            <person name="Bogdanov V."/>
            <person name="Penin A."/>
            <person name="Logacheva M."/>
        </authorList>
    </citation>
    <scope>NUCLEOTIDE SEQUENCE</scope>
    <source>
        <strain evidence="2">Hsosn_3</strain>
        <tissue evidence="2">Leaf</tissue>
    </source>
</reference>
<gene>
    <name evidence="2" type="ORF">POM88_015764</name>
</gene>
<evidence type="ECO:0000259" key="1">
    <source>
        <dbReference type="Pfam" id="PF25797"/>
    </source>
</evidence>
<organism evidence="2 3">
    <name type="scientific">Heracleum sosnowskyi</name>
    <dbReference type="NCBI Taxonomy" id="360622"/>
    <lineage>
        <taxon>Eukaryota</taxon>
        <taxon>Viridiplantae</taxon>
        <taxon>Streptophyta</taxon>
        <taxon>Embryophyta</taxon>
        <taxon>Tracheophyta</taxon>
        <taxon>Spermatophyta</taxon>
        <taxon>Magnoliopsida</taxon>
        <taxon>eudicotyledons</taxon>
        <taxon>Gunneridae</taxon>
        <taxon>Pentapetalae</taxon>
        <taxon>asterids</taxon>
        <taxon>campanulids</taxon>
        <taxon>Apiales</taxon>
        <taxon>Apiaceae</taxon>
        <taxon>Apioideae</taxon>
        <taxon>apioid superclade</taxon>
        <taxon>Tordylieae</taxon>
        <taxon>Tordyliinae</taxon>
        <taxon>Heracleum</taxon>
    </lineage>
</organism>
<dbReference type="PANTHER" id="PTHR45654:SF11">
    <property type="entry name" value="HOMEOBOX-LEUCINE ZIPPER PROTEIN HDG5"/>
    <property type="match status" value="1"/>
</dbReference>
<reference evidence="2" key="2">
    <citation type="submission" date="2023-05" db="EMBL/GenBank/DDBJ databases">
        <authorList>
            <person name="Schelkunov M.I."/>
        </authorList>
    </citation>
    <scope>NUCLEOTIDE SEQUENCE</scope>
    <source>
        <strain evidence="2">Hsosn_3</strain>
        <tissue evidence="2">Leaf</tissue>
    </source>
</reference>
<dbReference type="Pfam" id="PF25797">
    <property type="entry name" value="PDF2_C"/>
    <property type="match status" value="1"/>
</dbReference>